<dbReference type="Gene3D" id="2.40.10.230">
    <property type="entry name" value="Probable tRNA pseudouridine synthase domain"/>
    <property type="match status" value="1"/>
</dbReference>
<evidence type="ECO:0000313" key="11">
    <source>
        <dbReference type="Proteomes" id="UP000837857"/>
    </source>
</evidence>
<keyword evidence="8" id="KW-0539">Nucleus</keyword>
<keyword evidence="5" id="KW-0698">rRNA processing</keyword>
<feature type="region of interest" description="Disordered" evidence="9">
    <location>
        <begin position="276"/>
        <end position="348"/>
    </location>
</feature>
<keyword evidence="7" id="KW-0694">RNA-binding</keyword>
<dbReference type="InterPro" id="IPR038664">
    <property type="entry name" value="Gar1/Naf1_Cbf5-bd_sf"/>
</dbReference>
<proteinExistence type="inferred from homology"/>
<evidence type="ECO:0000256" key="1">
    <source>
        <dbReference type="ARBA" id="ARBA00004123"/>
    </source>
</evidence>
<dbReference type="SUPFAM" id="SSF50447">
    <property type="entry name" value="Translation proteins"/>
    <property type="match status" value="1"/>
</dbReference>
<evidence type="ECO:0000256" key="6">
    <source>
        <dbReference type="ARBA" id="ARBA00022553"/>
    </source>
</evidence>
<gene>
    <name evidence="10" type="ORF">IPOD504_LOCUS4217</name>
</gene>
<evidence type="ECO:0000256" key="8">
    <source>
        <dbReference type="ARBA" id="ARBA00023242"/>
    </source>
</evidence>
<organism evidence="10 11">
    <name type="scientific">Iphiclides podalirius</name>
    <name type="common">scarce swallowtail</name>
    <dbReference type="NCBI Taxonomy" id="110791"/>
    <lineage>
        <taxon>Eukaryota</taxon>
        <taxon>Metazoa</taxon>
        <taxon>Ecdysozoa</taxon>
        <taxon>Arthropoda</taxon>
        <taxon>Hexapoda</taxon>
        <taxon>Insecta</taxon>
        <taxon>Pterygota</taxon>
        <taxon>Neoptera</taxon>
        <taxon>Endopterygota</taxon>
        <taxon>Lepidoptera</taxon>
        <taxon>Glossata</taxon>
        <taxon>Ditrysia</taxon>
        <taxon>Papilionoidea</taxon>
        <taxon>Papilionidae</taxon>
        <taxon>Papilioninae</taxon>
        <taxon>Iphiclides</taxon>
    </lineage>
</organism>
<keyword evidence="6" id="KW-0597">Phosphoprotein</keyword>
<reference evidence="10" key="1">
    <citation type="submission" date="2022-03" db="EMBL/GenBank/DDBJ databases">
        <authorList>
            <person name="Martin H S."/>
        </authorList>
    </citation>
    <scope>NUCLEOTIDE SEQUENCE</scope>
</reference>
<feature type="non-terminal residue" evidence="10">
    <location>
        <position position="457"/>
    </location>
</feature>
<evidence type="ECO:0000256" key="7">
    <source>
        <dbReference type="ARBA" id="ARBA00022884"/>
    </source>
</evidence>
<evidence type="ECO:0000256" key="4">
    <source>
        <dbReference type="ARBA" id="ARBA00022517"/>
    </source>
</evidence>
<feature type="compositionally biased region" description="Basic and acidic residues" evidence="9">
    <location>
        <begin position="291"/>
        <end position="309"/>
    </location>
</feature>
<dbReference type="Proteomes" id="UP000837857">
    <property type="component" value="Chromosome 15"/>
</dbReference>
<evidence type="ECO:0000256" key="2">
    <source>
        <dbReference type="ARBA" id="ARBA00009801"/>
    </source>
</evidence>
<evidence type="ECO:0000256" key="5">
    <source>
        <dbReference type="ARBA" id="ARBA00022552"/>
    </source>
</evidence>
<dbReference type="PANTHER" id="PTHR31633:SF1">
    <property type="entry name" value="H_ACA RIBONUCLEOPROTEIN COMPLEX NON-CORE SUBUNIT NAF1"/>
    <property type="match status" value="1"/>
</dbReference>
<keyword evidence="4" id="KW-0690">Ribosome biogenesis</keyword>
<feature type="region of interest" description="Disordered" evidence="9">
    <location>
        <begin position="1"/>
        <end position="42"/>
    </location>
</feature>
<evidence type="ECO:0000256" key="9">
    <source>
        <dbReference type="SAM" id="MobiDB-lite"/>
    </source>
</evidence>
<keyword evidence="11" id="KW-1185">Reference proteome</keyword>
<dbReference type="InterPro" id="IPR009000">
    <property type="entry name" value="Transl_B-barrel_sf"/>
</dbReference>
<comment type="subcellular location">
    <subcellularLocation>
        <location evidence="1">Nucleus</location>
    </subcellularLocation>
</comment>
<dbReference type="InterPro" id="IPR040309">
    <property type="entry name" value="Naf1"/>
</dbReference>
<evidence type="ECO:0000313" key="10">
    <source>
        <dbReference type="EMBL" id="CAH2043260.1"/>
    </source>
</evidence>
<comment type="similarity">
    <text evidence="2">Belongs to the NAF1 family.</text>
</comment>
<dbReference type="PANTHER" id="PTHR31633">
    <property type="entry name" value="H/ACA RIBONUCLEOPROTEIN COMPLEX NON-CORE SUBUNIT NAF1"/>
    <property type="match status" value="1"/>
</dbReference>
<dbReference type="Pfam" id="PF04410">
    <property type="entry name" value="Gar1"/>
    <property type="match status" value="1"/>
</dbReference>
<accession>A0ABN8HXL5</accession>
<dbReference type="EMBL" id="OW152827">
    <property type="protein sequence ID" value="CAH2043260.1"/>
    <property type="molecule type" value="Genomic_DNA"/>
</dbReference>
<dbReference type="InterPro" id="IPR007504">
    <property type="entry name" value="H/ACA_rnp_Gar1/Naf1"/>
</dbReference>
<name>A0ABN8HXL5_9NEOP</name>
<sequence>MEKHDEINNKNVSQSLVADYGTSDSESEEAGSRPQGQIINDDSDNTELSEMVLKNNIINACAHGPLSTASARKDVEITRHMIIDNSESGVVEYEVTEYRDFELQDSDSSSSDEGSVESVESIDDLFSGDENGGEKIGKVEPIKVHGELGLDDLPPIEDLVISLDSKDTTKIGVITSIVDRLVVVRAYPATPALDLDTILFLESGRKALGKVFDVFGPVTEPNYCVRFNSQDHVKQRGIEPGMEVYIAPGTSCLTKYVFLTELMKAKGSDASWLYDVEPPPNHVDYSDDEEERRANKSRREQSRQGKEATEGGETSRQQARKEAGRGQRPCESSSRFGGGPSRGRNPFVAARRSCHNPAARFVNPWTPQEIRTPSAIDHSAHSPFAPYSQARMRVPPFNPATPPPFMANAYQFGVNPTIRGPMHPMNVLPYRNGPIFGAGYNGPQMQWVARPPPPPGS</sequence>
<evidence type="ECO:0000256" key="3">
    <source>
        <dbReference type="ARBA" id="ARBA00021438"/>
    </source>
</evidence>
<protein>
    <recommendedName>
        <fullName evidence="3">H/ACA ribonucleoprotein complex non-core subunit NAF1</fullName>
    </recommendedName>
</protein>